<comment type="subcellular location">
    <subcellularLocation>
        <location evidence="1">Secreted</location>
        <location evidence="1">Cell wall</location>
    </subcellularLocation>
</comment>
<dbReference type="EMBL" id="JARBHA010000016">
    <property type="protein sequence ID" value="KAJ9678676.1"/>
    <property type="molecule type" value="Genomic_DNA"/>
</dbReference>
<dbReference type="PROSITE" id="PS00503">
    <property type="entry name" value="PECTINESTERASE_2"/>
    <property type="match status" value="1"/>
</dbReference>
<keyword evidence="7 12" id="KW-0732">Signal</keyword>
<dbReference type="InterPro" id="IPR000070">
    <property type="entry name" value="Pectinesterase_cat"/>
</dbReference>
<evidence type="ECO:0000259" key="13">
    <source>
        <dbReference type="Pfam" id="PF01095"/>
    </source>
</evidence>
<feature type="signal peptide" evidence="12">
    <location>
        <begin position="1"/>
        <end position="25"/>
    </location>
</feature>
<keyword evidence="8 12" id="KW-0378">Hydrolase</keyword>
<feature type="chain" id="PRO_5041486612" description="Pectinesterase" evidence="12">
    <location>
        <begin position="26"/>
        <end position="371"/>
    </location>
</feature>
<dbReference type="Proteomes" id="UP001168098">
    <property type="component" value="Unassembled WGS sequence"/>
</dbReference>
<dbReference type="InterPro" id="IPR011050">
    <property type="entry name" value="Pectin_lyase_fold/virulence"/>
</dbReference>
<feature type="active site" evidence="11">
    <location>
        <position position="220"/>
    </location>
</feature>
<gene>
    <name evidence="14" type="ORF">PVL29_020764</name>
</gene>
<dbReference type="PANTHER" id="PTHR31321">
    <property type="entry name" value="ACYL-COA THIOESTER HYDROLASE YBHC-RELATED"/>
    <property type="match status" value="1"/>
</dbReference>
<protein>
    <recommendedName>
        <fullName evidence="4 12">Pectinesterase</fullName>
        <ecNumber evidence="4 12">3.1.1.11</ecNumber>
    </recommendedName>
</protein>
<evidence type="ECO:0000256" key="11">
    <source>
        <dbReference type="PROSITE-ProRule" id="PRU10040"/>
    </source>
</evidence>
<sequence>MTHTAFPAAAAMVFFFLVLPSTVLADDPQIPDDETQLASWFNDSIQSHILRRTLDPVLVKAEERVKNIKVSKGGGGNFNTVMAAVDSVPAGNTQRVIIWIGGGVYEEKIKIDRNKPFITFYGSRDDMPMLSFDGTAAKFGTVDSATLIVESDYFMAVNIIVINSSPKPDGRRNGGQAVAVRVSGDKATFYSCKLIGFQDTLCDDRGRHFFHRCYIEGTVDFIFGSGKSLYLGTELHAKGAGGEFSVITAQARKLESEDNGYSFVHCWVTGSGSNTYLGRAWMSRPRVVFSYTNMSTVVHPLGWSDNFHPERDSLVFYGEYKCMGPGADTSKRAKFVKMLDDDGVRPFVTLNYIEASKWLLPPPRLVPGGNT</sequence>
<evidence type="ECO:0000256" key="9">
    <source>
        <dbReference type="ARBA" id="ARBA00023085"/>
    </source>
</evidence>
<comment type="similarity">
    <text evidence="3">Belongs to the pectinesterase family.</text>
</comment>
<dbReference type="InterPro" id="IPR012334">
    <property type="entry name" value="Pectin_lyas_fold"/>
</dbReference>
<dbReference type="Pfam" id="PF01095">
    <property type="entry name" value="Pectinesterase"/>
    <property type="match status" value="1"/>
</dbReference>
<organism evidence="14 15">
    <name type="scientific">Vitis rotundifolia</name>
    <name type="common">Muscadine grape</name>
    <dbReference type="NCBI Taxonomy" id="103349"/>
    <lineage>
        <taxon>Eukaryota</taxon>
        <taxon>Viridiplantae</taxon>
        <taxon>Streptophyta</taxon>
        <taxon>Embryophyta</taxon>
        <taxon>Tracheophyta</taxon>
        <taxon>Spermatophyta</taxon>
        <taxon>Magnoliopsida</taxon>
        <taxon>eudicotyledons</taxon>
        <taxon>Gunneridae</taxon>
        <taxon>Pentapetalae</taxon>
        <taxon>rosids</taxon>
        <taxon>Vitales</taxon>
        <taxon>Vitaceae</taxon>
        <taxon>Viteae</taxon>
        <taxon>Vitis</taxon>
    </lineage>
</organism>
<dbReference type="GO" id="GO:0045490">
    <property type="term" value="P:pectin catabolic process"/>
    <property type="evidence" value="ECO:0007669"/>
    <property type="project" value="UniProtKB-UniRule"/>
</dbReference>
<evidence type="ECO:0000256" key="12">
    <source>
        <dbReference type="RuleBase" id="RU000589"/>
    </source>
</evidence>
<evidence type="ECO:0000256" key="3">
    <source>
        <dbReference type="ARBA" id="ARBA00008891"/>
    </source>
</evidence>
<keyword evidence="15" id="KW-1185">Reference proteome</keyword>
<evidence type="ECO:0000256" key="5">
    <source>
        <dbReference type="ARBA" id="ARBA00022512"/>
    </source>
</evidence>
<name>A0AA38YXR8_VITRO</name>
<comment type="caution">
    <text evidence="14">The sequence shown here is derived from an EMBL/GenBank/DDBJ whole genome shotgun (WGS) entry which is preliminary data.</text>
</comment>
<feature type="domain" description="Pectinesterase catalytic" evidence="13">
    <location>
        <begin position="67"/>
        <end position="354"/>
    </location>
</feature>
<evidence type="ECO:0000313" key="15">
    <source>
        <dbReference type="Proteomes" id="UP001168098"/>
    </source>
</evidence>
<dbReference type="GO" id="GO:0042545">
    <property type="term" value="P:cell wall modification"/>
    <property type="evidence" value="ECO:0007669"/>
    <property type="project" value="UniProtKB-UniRule"/>
</dbReference>
<dbReference type="PANTHER" id="PTHR31321:SF87">
    <property type="entry name" value="PECTINESTERASE 63-RELATED"/>
    <property type="match status" value="1"/>
</dbReference>
<dbReference type="Gene3D" id="2.160.20.10">
    <property type="entry name" value="Single-stranded right-handed beta-helix, Pectin lyase-like"/>
    <property type="match status" value="1"/>
</dbReference>
<dbReference type="EC" id="3.1.1.11" evidence="4 12"/>
<accession>A0AA38YXR8</accession>
<evidence type="ECO:0000256" key="4">
    <source>
        <dbReference type="ARBA" id="ARBA00013229"/>
    </source>
</evidence>
<evidence type="ECO:0000256" key="6">
    <source>
        <dbReference type="ARBA" id="ARBA00022525"/>
    </source>
</evidence>
<evidence type="ECO:0000256" key="1">
    <source>
        <dbReference type="ARBA" id="ARBA00004191"/>
    </source>
</evidence>
<evidence type="ECO:0000313" key="14">
    <source>
        <dbReference type="EMBL" id="KAJ9678676.1"/>
    </source>
</evidence>
<evidence type="ECO:0000256" key="10">
    <source>
        <dbReference type="ARBA" id="ARBA00047928"/>
    </source>
</evidence>
<keyword evidence="6" id="KW-0964">Secreted</keyword>
<keyword evidence="9 12" id="KW-0063">Aspartyl esterase</keyword>
<dbReference type="InterPro" id="IPR033131">
    <property type="entry name" value="Pectinesterase_Asp_AS"/>
</dbReference>
<evidence type="ECO:0000256" key="8">
    <source>
        <dbReference type="ARBA" id="ARBA00022801"/>
    </source>
</evidence>
<keyword evidence="5" id="KW-0134">Cell wall</keyword>
<dbReference type="SUPFAM" id="SSF51126">
    <property type="entry name" value="Pectin lyase-like"/>
    <property type="match status" value="1"/>
</dbReference>
<comment type="catalytic activity">
    <reaction evidence="10 12">
        <text>[(1-&gt;4)-alpha-D-galacturonosyl methyl ester](n) + n H2O = [(1-&gt;4)-alpha-D-galacturonosyl](n) + n methanol + n H(+)</text>
        <dbReference type="Rhea" id="RHEA:22380"/>
        <dbReference type="Rhea" id="RHEA-COMP:14570"/>
        <dbReference type="Rhea" id="RHEA-COMP:14573"/>
        <dbReference type="ChEBI" id="CHEBI:15377"/>
        <dbReference type="ChEBI" id="CHEBI:15378"/>
        <dbReference type="ChEBI" id="CHEBI:17790"/>
        <dbReference type="ChEBI" id="CHEBI:140522"/>
        <dbReference type="ChEBI" id="CHEBI:140523"/>
        <dbReference type="EC" id="3.1.1.11"/>
    </reaction>
</comment>
<dbReference type="GO" id="GO:0030599">
    <property type="term" value="F:pectinesterase activity"/>
    <property type="evidence" value="ECO:0007669"/>
    <property type="project" value="UniProtKB-UniRule"/>
</dbReference>
<comment type="pathway">
    <text evidence="2 12">Glycan metabolism; pectin degradation; 2-dehydro-3-deoxy-D-gluconate from pectin: step 1/5.</text>
</comment>
<reference evidence="14 15" key="1">
    <citation type="journal article" date="2023" name="BMC Biotechnol.">
        <title>Vitis rotundifolia cv Carlos genome sequencing.</title>
        <authorList>
            <person name="Huff M."/>
            <person name="Hulse-Kemp A."/>
            <person name="Scheffler B."/>
            <person name="Youngblood R."/>
            <person name="Simpson S."/>
            <person name="Babiker E."/>
            <person name="Staton M."/>
        </authorList>
    </citation>
    <scope>NUCLEOTIDE SEQUENCE [LARGE SCALE GENOMIC DNA]</scope>
    <source>
        <tissue evidence="14">Leaf</tissue>
    </source>
</reference>
<evidence type="ECO:0000256" key="2">
    <source>
        <dbReference type="ARBA" id="ARBA00005184"/>
    </source>
</evidence>
<evidence type="ECO:0000256" key="7">
    <source>
        <dbReference type="ARBA" id="ARBA00022729"/>
    </source>
</evidence>
<dbReference type="AlphaFoldDB" id="A0AA38YXR8"/>
<proteinExistence type="inferred from homology"/>
<dbReference type="FunFam" id="2.160.20.10:FF:000008">
    <property type="entry name" value="Pectinesterase"/>
    <property type="match status" value="1"/>
</dbReference>